<sequence length="683" mass="75790">MGKSWKQFKYGLLALAYILTIVKCQRKIPEYFNDGPFPSLSIPTSSFGNSTTFVADILDGALSPFSYLKLAGISACGKLQTGTPLPSVCYIDFELKCNNPSEGGLKIRGKPVVTHHGVIDVTGGSFELNNGKSKAGGWGYGIFPYLGESSYFELTLVPVLNKKGEYVFEIYGVGYEKAHLTSESIGINCPFSIGEVIFKNVHWARTYIVGVNWIRNQLPFPNVIPKTKNKLVEMDAPFTPGSSWRLGGMFLSSLHVPVNPSIPIGNTDMRVILSCPKNNNNFLISLNSTGDVTVSQLYTNYTNMQLFDQFKPNNEIFTGKYPHVMYNGLIVELVIARSLYAESGVIYLNDLAIPKFFECRDNTIRVSVKHDTWAPLYTSSFTSNCHEYGSSFTGVNLFSIPTFLSPGQCQNSCIQTSDCEFWTYNNKDNICNGYSSEKYSFKRDSSTYSMITGSVSCPCYSHNVNLVTPLLDGNDKVKVTNSAVSSPAECQALVLENNGLGSYFVYNKEKKECYKQGVVKSNTVPIIDTNSVVGPSICYEYIYSNGVTRFSDKLQLIKSIKISTNSTDHHGEFCRSLCSMEEKCQIFELNNSYECILYSINDKRGLRPLFDIIENSWPTSGVILMGISTPLVVSYSTRNRENILHAEVGSLSLDLTRSSDALNSSLTMKQLSILLAILLLLIL</sequence>
<feature type="chain" id="PRO_5006627699" description="Apple domain-containing protein" evidence="3">
    <location>
        <begin position="25"/>
        <end position="683"/>
    </location>
</feature>
<feature type="signal peptide" evidence="3">
    <location>
        <begin position="1"/>
        <end position="24"/>
    </location>
</feature>
<dbReference type="VEuPathDB" id="CryptoDB:ChTU502y2012_384g0100"/>
<dbReference type="GO" id="GO:0006508">
    <property type="term" value="P:proteolysis"/>
    <property type="evidence" value="ECO:0007669"/>
    <property type="project" value="InterPro"/>
</dbReference>
<dbReference type="Pfam" id="PF00024">
    <property type="entry name" value="PAN_1"/>
    <property type="match status" value="1"/>
</dbReference>
<reference evidence="5" key="1">
    <citation type="submission" date="2015-08" db="EMBL/GenBank/DDBJ databases">
        <authorList>
            <person name="Babu N.S."/>
            <person name="Beckwith C.J."/>
            <person name="Beseler K.G."/>
            <person name="Brison A."/>
            <person name="Carone J.V."/>
            <person name="Caskin T.P."/>
            <person name="Diamond M."/>
            <person name="Durham M.E."/>
            <person name="Foxe J.M."/>
            <person name="Go M."/>
            <person name="Henderson B.A."/>
            <person name="Jones I.B."/>
            <person name="McGettigan J.A."/>
            <person name="Micheletti S.J."/>
            <person name="Nasrallah M.E."/>
            <person name="Ortiz D."/>
            <person name="Piller C.R."/>
            <person name="Privatt S.R."/>
            <person name="Schneider S.L."/>
            <person name="Sharp S."/>
            <person name="Smith T.C."/>
            <person name="Stanton J.D."/>
            <person name="Ullery H.E."/>
            <person name="Wilson R.J."/>
            <person name="Serrano M.G."/>
            <person name="Buck G."/>
            <person name="Lee V."/>
            <person name="Wang Y."/>
            <person name="Carvalho R."/>
            <person name="Voegtly L."/>
            <person name="Shi R."/>
            <person name="Duckworth R."/>
            <person name="Johnson A."/>
            <person name="Loviza R."/>
            <person name="Walstead R."/>
            <person name="Shah Z."/>
            <person name="Kiflezghi M."/>
            <person name="Wade K."/>
            <person name="Ball S.L."/>
            <person name="Bradley K.W."/>
            <person name="Asai D.J."/>
            <person name="Bowman C.A."/>
            <person name="Russell D.A."/>
            <person name="Pope W.H."/>
            <person name="Jacobs-Sera D."/>
            <person name="Hendrix R.W."/>
            <person name="Hatfull G.F."/>
        </authorList>
    </citation>
    <scope>NUCLEOTIDE SEQUENCE [LARGE SCALE GENOMIC DNA]</scope>
</reference>
<accession>A0A0S4TCD4</accession>
<dbReference type="PROSITE" id="PS50948">
    <property type="entry name" value="PAN"/>
    <property type="match status" value="1"/>
</dbReference>
<gene>
    <name evidence="5" type="ORF">CHUDEA3_520</name>
</gene>
<dbReference type="GO" id="GO:0005576">
    <property type="term" value="C:extracellular region"/>
    <property type="evidence" value="ECO:0007669"/>
    <property type="project" value="InterPro"/>
</dbReference>
<dbReference type="AlphaFoldDB" id="A0A0S4TCD4"/>
<organism evidence="5">
    <name type="scientific">Cryptosporidium hominis</name>
    <dbReference type="NCBI Taxonomy" id="237895"/>
    <lineage>
        <taxon>Eukaryota</taxon>
        <taxon>Sar</taxon>
        <taxon>Alveolata</taxon>
        <taxon>Apicomplexa</taxon>
        <taxon>Conoidasida</taxon>
        <taxon>Coccidia</taxon>
        <taxon>Eucoccidiorida</taxon>
        <taxon>Eimeriorina</taxon>
        <taxon>Cryptosporidiidae</taxon>
        <taxon>Cryptosporidium</taxon>
    </lineage>
</organism>
<name>A0A0S4TCD4_CRYHO</name>
<evidence type="ECO:0000256" key="2">
    <source>
        <dbReference type="ARBA" id="ARBA00023157"/>
    </source>
</evidence>
<dbReference type="Pfam" id="PF14295">
    <property type="entry name" value="PAN_4"/>
    <property type="match status" value="1"/>
</dbReference>
<dbReference type="InterPro" id="IPR000177">
    <property type="entry name" value="Apple"/>
</dbReference>
<dbReference type="Proteomes" id="UP000199752">
    <property type="component" value="Chromosome 3"/>
</dbReference>
<dbReference type="SMART" id="SM00223">
    <property type="entry name" value="APPLE"/>
    <property type="match status" value="1"/>
</dbReference>
<keyword evidence="3" id="KW-0732">Signal</keyword>
<dbReference type="VEuPathDB" id="CryptoDB:GY17_00003850"/>
<keyword evidence="1" id="KW-0677">Repeat</keyword>
<dbReference type="EMBL" id="LN877949">
    <property type="protein sequence ID" value="CUV04880.1"/>
    <property type="molecule type" value="Genomic_DNA"/>
</dbReference>
<dbReference type="InterPro" id="IPR003609">
    <property type="entry name" value="Pan_app"/>
</dbReference>
<evidence type="ECO:0000256" key="3">
    <source>
        <dbReference type="SAM" id="SignalP"/>
    </source>
</evidence>
<keyword evidence="2" id="KW-1015">Disulfide bond</keyword>
<protein>
    <recommendedName>
        <fullName evidence="4">Apple domain-containing protein</fullName>
    </recommendedName>
</protein>
<evidence type="ECO:0000313" key="5">
    <source>
        <dbReference type="EMBL" id="CUV04880.1"/>
    </source>
</evidence>
<evidence type="ECO:0000256" key="1">
    <source>
        <dbReference type="ARBA" id="ARBA00022737"/>
    </source>
</evidence>
<dbReference type="SUPFAM" id="SSF57414">
    <property type="entry name" value="Hairpin loop containing domain-like"/>
    <property type="match status" value="1"/>
</dbReference>
<evidence type="ECO:0000259" key="4">
    <source>
        <dbReference type="PROSITE" id="PS50948"/>
    </source>
</evidence>
<dbReference type="VEuPathDB" id="CryptoDB:Chro.30070"/>
<dbReference type="Gene3D" id="3.50.4.10">
    <property type="entry name" value="Hepatocyte Growth Factor"/>
    <property type="match status" value="1"/>
</dbReference>
<feature type="domain" description="Apple" evidence="4">
    <location>
        <begin position="385"/>
        <end position="457"/>
    </location>
</feature>
<dbReference type="VEuPathDB" id="CryptoDB:CHUDEA3_520"/>
<proteinExistence type="predicted"/>